<dbReference type="Pfam" id="PF13041">
    <property type="entry name" value="PPR_2"/>
    <property type="match status" value="2"/>
</dbReference>
<feature type="domain" description="DYW" evidence="6">
    <location>
        <begin position="1084"/>
        <end position="1176"/>
    </location>
</feature>
<dbReference type="InterPro" id="IPR002885">
    <property type="entry name" value="PPR_rpt"/>
</dbReference>
<evidence type="ECO:0008006" key="9">
    <source>
        <dbReference type="Google" id="ProtNLM"/>
    </source>
</evidence>
<dbReference type="PROSITE" id="PS51375">
    <property type="entry name" value="PPR"/>
    <property type="match status" value="5"/>
</dbReference>
<dbReference type="FunFam" id="1.25.40.10:FF:000090">
    <property type="entry name" value="Pentatricopeptide repeat-containing protein, chloroplastic"/>
    <property type="match status" value="1"/>
</dbReference>
<name>V4U7F0_CITCL</name>
<dbReference type="PANTHER" id="PTHR47926">
    <property type="entry name" value="PENTATRICOPEPTIDE REPEAT-CONTAINING PROTEIN"/>
    <property type="match status" value="1"/>
</dbReference>
<dbReference type="InterPro" id="IPR046960">
    <property type="entry name" value="PPR_At4g14850-like_plant"/>
</dbReference>
<evidence type="ECO:0000256" key="3">
    <source>
        <dbReference type="PROSITE-ProRule" id="PRU00708"/>
    </source>
</evidence>
<dbReference type="NCBIfam" id="TIGR00756">
    <property type="entry name" value="PPR"/>
    <property type="match status" value="5"/>
</dbReference>
<keyword evidence="2" id="KW-0677">Repeat</keyword>
<dbReference type="PANTHER" id="PTHR47926:SF471">
    <property type="entry name" value="DYW DOMAIN-CONTAINING PROTEIN"/>
    <property type="match status" value="1"/>
</dbReference>
<dbReference type="Pfam" id="PF14432">
    <property type="entry name" value="DYW_deaminase"/>
    <property type="match status" value="1"/>
</dbReference>
<feature type="region of interest" description="Disordered" evidence="4">
    <location>
        <begin position="421"/>
        <end position="444"/>
    </location>
</feature>
<dbReference type="InterPro" id="IPR032867">
    <property type="entry name" value="DYW_dom"/>
</dbReference>
<dbReference type="FunFam" id="1.25.40.10:FF:001383">
    <property type="entry name" value="Pentatricopeptide repeat-containing protein mitochondrial"/>
    <property type="match status" value="1"/>
</dbReference>
<dbReference type="InterPro" id="IPR011990">
    <property type="entry name" value="TPR-like_helical_dom_sf"/>
</dbReference>
<organism evidence="7 8">
    <name type="scientific">Citrus clementina</name>
    <name type="common">Clementine</name>
    <name type="synonym">Citrus deliciosa x Citrus sinensis</name>
    <dbReference type="NCBI Taxonomy" id="85681"/>
    <lineage>
        <taxon>Eukaryota</taxon>
        <taxon>Viridiplantae</taxon>
        <taxon>Streptophyta</taxon>
        <taxon>Embryophyta</taxon>
        <taxon>Tracheophyta</taxon>
        <taxon>Spermatophyta</taxon>
        <taxon>Magnoliopsida</taxon>
        <taxon>eudicotyledons</taxon>
        <taxon>Gunneridae</taxon>
        <taxon>Pentapetalae</taxon>
        <taxon>rosids</taxon>
        <taxon>malvids</taxon>
        <taxon>Sapindales</taxon>
        <taxon>Rutaceae</taxon>
        <taxon>Aurantioideae</taxon>
        <taxon>Citrus</taxon>
    </lineage>
</organism>
<dbReference type="Pfam" id="PF11955">
    <property type="entry name" value="PORR"/>
    <property type="match status" value="1"/>
</dbReference>
<evidence type="ECO:0000256" key="4">
    <source>
        <dbReference type="SAM" id="MobiDB-lite"/>
    </source>
</evidence>
<feature type="repeat" description="PPR" evidence="3">
    <location>
        <begin position="869"/>
        <end position="903"/>
    </location>
</feature>
<feature type="compositionally biased region" description="Basic and acidic residues" evidence="4">
    <location>
        <begin position="425"/>
        <end position="435"/>
    </location>
</feature>
<feature type="repeat" description="PPR" evidence="3">
    <location>
        <begin position="698"/>
        <end position="732"/>
    </location>
</feature>
<comment type="similarity">
    <text evidence="1">Belongs to the PPR family. PCMP-H subfamily.</text>
</comment>
<dbReference type="Gene3D" id="1.25.40.10">
    <property type="entry name" value="Tetratricopeptide repeat domain"/>
    <property type="match status" value="5"/>
</dbReference>
<dbReference type="eggNOG" id="KOG4197">
    <property type="taxonomic scope" value="Eukaryota"/>
</dbReference>
<feature type="repeat" description="PPR" evidence="3">
    <location>
        <begin position="1006"/>
        <end position="1040"/>
    </location>
</feature>
<dbReference type="InterPro" id="IPR046848">
    <property type="entry name" value="E_motif"/>
</dbReference>
<dbReference type="InParanoid" id="V4U7F0"/>
<dbReference type="Pfam" id="PF13812">
    <property type="entry name" value="PPR_3"/>
    <property type="match status" value="1"/>
</dbReference>
<sequence length="1177" mass="135624">MEPILFLSSAKATPSPSFPLFLSYKSPFLEKPKLYVKSHLSASTTQVEKSQFWGKGLVLHKRFGSPGNVNKPHIPVAPVRASVKRRKELPFDNVIQRDKKLKLVSKIRKILVSQPDRIMSLKQLGRFRRDLGLTKKRRFIALLRKFPAVFEIIEEGVYSLRFKLTPEAERLYLEEVKVRNEMEDLLVTKLRKLLMMSLEKRILLEKIAHLKTDLGLPLEFRDTICHRYPQYFRVVATERGPALELTHWDPQLAVSAAELAAEENRIRELKEKDLIIDRPLKFNRVKLPKGLNLSKGETRRICQFRDMPYISPYSDFSGLRPGTPEKEKHACGIVHEILSLTVEKKTLVDHLTHFREEFRFSQQVRGMLIRHPDMFYVSLKGDRDSVFLREAYRDSQLIDKDRLLVIKEKFRALVSVPRFPKRGAPQKDDHYSDRTDEPEEGSVKSKHAQMIKMGKIWNSDDMVKSLIFHYLEFGDFTSAAKAFFLYFSRSYADWSSFLEDYESFGGEVQELLEVWGELHGKGVIFRSRILTIILKLCTKLMAFWLGVEVHASLIKRGFDFDVHLKCALMNFYGKCRDVESANKLFSEVSDLEDDLLWNEIIMVNLRNEKWENAIKLFREMQFSSAKAISRTIVKMLQACAKAVTELRLLKYGRESHGYILRNGLDYDLYVGTSLMDMYVKNDCLQNAQEVFDNMKNRNIVAWNSLISGYCFKGLLVNAKKMLNQMEEEEIKPDLVSWNSLVSGYSIWGQSKEALAIIHHMKNSGIYPNVVTWTSLISGSLQNENYRESLKFFIQMQQEDIKPNSTTMSSLLRTCGGLGLPQNGKEIHCLCLKNGFIEDAYVATGLIDMYSKSGNLKSAREVFRKSANKTLASWNCMIMGFAIYGNGKEAILLFHELLETGFQPDAITFTALLAACKNSGLVEEGWKYFDSMSTDYNIIPTIEHYSCMVDLLGKAGYLDEAWDFIRTMPFKPDATIWGALLGSCRIHGHLEYAEIASRRLFKLEPCNSANYNLMMNLLAMSNRWEDVERLRHSMDEVGVKSVLVWSWIQIDQIVHVFSAEGAPHPATGEIYFELYHLVSEMKKLGYVPDTRCVYQDIDEEEKGKVLLSHTEKLAIVYGLMKTKSRAPIRVIKNTRVCSDCHTAAKYMSLVRGREIFLRDGARFHHFREGECSCNDCWQ</sequence>
<evidence type="ECO:0000256" key="2">
    <source>
        <dbReference type="ARBA" id="ARBA00022737"/>
    </source>
</evidence>
<dbReference type="Gramene" id="ESR58111">
    <property type="protein sequence ID" value="ESR58111"/>
    <property type="gene ID" value="CICLE_v10023767mg"/>
</dbReference>
<evidence type="ECO:0000259" key="5">
    <source>
        <dbReference type="Pfam" id="PF11955"/>
    </source>
</evidence>
<dbReference type="EMBL" id="KI536661">
    <property type="protein sequence ID" value="ESR58111.1"/>
    <property type="molecule type" value="Genomic_DNA"/>
</dbReference>
<dbReference type="OMA" id="INMYVKN"/>
<dbReference type="AlphaFoldDB" id="V4U7F0"/>
<feature type="repeat" description="PPR" evidence="3">
    <location>
        <begin position="768"/>
        <end position="802"/>
    </location>
</feature>
<dbReference type="Pfam" id="PF01535">
    <property type="entry name" value="PPR"/>
    <property type="match status" value="3"/>
</dbReference>
<dbReference type="KEGG" id="cic:CICLE_v10023767mg"/>
<dbReference type="InterPro" id="IPR021099">
    <property type="entry name" value="PORR_domain"/>
</dbReference>
<evidence type="ECO:0000259" key="6">
    <source>
        <dbReference type="Pfam" id="PF14432"/>
    </source>
</evidence>
<proteinExistence type="inferred from homology"/>
<accession>V4U7F0</accession>
<protein>
    <recommendedName>
        <fullName evidence="9">DYW domain-containing protein</fullName>
    </recommendedName>
</protein>
<dbReference type="FunCoup" id="V4U7F0">
    <property type="interactions" value="450"/>
</dbReference>
<gene>
    <name evidence="7" type="ORF">CICLE_v10023767mg</name>
</gene>
<evidence type="ECO:0000313" key="7">
    <source>
        <dbReference type="EMBL" id="ESR58111.1"/>
    </source>
</evidence>
<dbReference type="GO" id="GO:0003723">
    <property type="term" value="F:RNA binding"/>
    <property type="evidence" value="ECO:0007669"/>
    <property type="project" value="InterPro"/>
</dbReference>
<dbReference type="Proteomes" id="UP000030687">
    <property type="component" value="Unassembled WGS sequence"/>
</dbReference>
<evidence type="ECO:0000256" key="1">
    <source>
        <dbReference type="ARBA" id="ARBA00006643"/>
    </source>
</evidence>
<dbReference type="GO" id="GO:0009451">
    <property type="term" value="P:RNA modification"/>
    <property type="evidence" value="ECO:0007669"/>
    <property type="project" value="InterPro"/>
</dbReference>
<reference evidence="7 8" key="1">
    <citation type="submission" date="2013-10" db="EMBL/GenBank/DDBJ databases">
        <authorList>
            <consortium name="International Citrus Genome Consortium"/>
            <person name="Jenkins J."/>
            <person name="Schmutz J."/>
            <person name="Prochnik S."/>
            <person name="Rokhsar D."/>
            <person name="Gmitter F."/>
            <person name="Ollitrault P."/>
            <person name="Machado M."/>
            <person name="Talon M."/>
            <person name="Wincker P."/>
            <person name="Jaillon O."/>
            <person name="Morgante M."/>
        </authorList>
    </citation>
    <scope>NUCLEOTIDE SEQUENCE</scope>
    <source>
        <strain evidence="8">cv. Clemenules</strain>
    </source>
</reference>
<dbReference type="Pfam" id="PF20431">
    <property type="entry name" value="E_motif"/>
    <property type="match status" value="1"/>
</dbReference>
<dbReference type="GO" id="GO:0008270">
    <property type="term" value="F:zinc ion binding"/>
    <property type="evidence" value="ECO:0007669"/>
    <property type="project" value="InterPro"/>
</dbReference>
<evidence type="ECO:0000313" key="8">
    <source>
        <dbReference type="Proteomes" id="UP000030687"/>
    </source>
</evidence>
<keyword evidence="8" id="KW-1185">Reference proteome</keyword>
<feature type="domain" description="PORR" evidence="5">
    <location>
        <begin position="87"/>
        <end position="415"/>
    </location>
</feature>
<feature type="repeat" description="PPR" evidence="3">
    <location>
        <begin position="733"/>
        <end position="767"/>
    </location>
</feature>